<feature type="signal peptide" evidence="2">
    <location>
        <begin position="1"/>
        <end position="25"/>
    </location>
</feature>
<accession>A0A3A8A928</accession>
<comment type="caution">
    <text evidence="3">The sequence shown here is derived from an EMBL/GenBank/DDBJ whole genome shotgun (WGS) entry which is preliminary data.</text>
</comment>
<dbReference type="AlphaFoldDB" id="A0A3A8A928"/>
<evidence type="ECO:0000313" key="4">
    <source>
        <dbReference type="Proteomes" id="UP000246132"/>
    </source>
</evidence>
<proteinExistence type="predicted"/>
<evidence type="ECO:0000256" key="1">
    <source>
        <dbReference type="SAM" id="MobiDB-lite"/>
    </source>
</evidence>
<keyword evidence="4" id="KW-1185">Reference proteome</keyword>
<dbReference type="EMBL" id="QFWV02000008">
    <property type="protein sequence ID" value="RKF05848.1"/>
    <property type="molecule type" value="Genomic_DNA"/>
</dbReference>
<name>A0A3A8A928_9HYPH</name>
<keyword evidence="2" id="KW-0732">Signal</keyword>
<gene>
    <name evidence="3" type="ORF">DEM25_014820</name>
</gene>
<evidence type="ECO:0000313" key="3">
    <source>
        <dbReference type="EMBL" id="RKF05848.1"/>
    </source>
</evidence>
<dbReference type="Proteomes" id="UP000246132">
    <property type="component" value="Unassembled WGS sequence"/>
</dbReference>
<feature type="region of interest" description="Disordered" evidence="1">
    <location>
        <begin position="63"/>
        <end position="120"/>
    </location>
</feature>
<organism evidence="3 4">
    <name type="scientific">Oceaniradius stylonematis</name>
    <dbReference type="NCBI Taxonomy" id="2184161"/>
    <lineage>
        <taxon>Bacteria</taxon>
        <taxon>Pseudomonadati</taxon>
        <taxon>Pseudomonadota</taxon>
        <taxon>Alphaproteobacteria</taxon>
        <taxon>Hyphomicrobiales</taxon>
        <taxon>Ahrensiaceae</taxon>
        <taxon>Oceaniradius</taxon>
    </lineage>
</organism>
<evidence type="ECO:0000256" key="2">
    <source>
        <dbReference type="SAM" id="SignalP"/>
    </source>
</evidence>
<protein>
    <submittedName>
        <fullName evidence="3">Uncharacterized protein</fullName>
    </submittedName>
</protein>
<reference evidence="3 4" key="1">
    <citation type="journal article" date="2018" name="Int. J. Syst. Bacteriol.">
        <title>Oceaniradius stylonemae gen. nov., sp. nov., isolated from a red alga, Stylonema cornu-cervi.</title>
        <authorList>
            <person name="Jeong S."/>
        </authorList>
    </citation>
    <scope>NUCLEOTIDE SEQUENCE [LARGE SCALE GENOMIC DNA]</scope>
    <source>
        <strain evidence="3 4">StC1</strain>
    </source>
</reference>
<sequence length="120" mass="12030">MTMLARTGRTAILIAALALPAGCNAVSDLNPFDRGSTEPLPPVQGNVIATSSSRTLATRIGTTNPAALPGDPAAPTITGQAGTSVEECRQINQTPGAPGAPPLPDGAEPENCVRGTISTN</sequence>
<feature type="chain" id="PRO_5017369275" evidence="2">
    <location>
        <begin position="26"/>
        <end position="120"/>
    </location>
</feature>